<name>A0A0L6VTJ5_9BASI</name>
<sequence>MEQRKHVPPLTSPLAHPGQRPAKGTLFGARACFPKQCILIDLSLAPLEPAMTASHTHQYRLTREGMVLLACHPIKDIESRELPNHLRRPSRSTTPIQ</sequence>
<dbReference type="OrthoDB" id="2508415at2759"/>
<gene>
    <name evidence="2" type="ORF">VP01_1074g3</name>
</gene>
<evidence type="ECO:0000313" key="2">
    <source>
        <dbReference type="EMBL" id="KNZ64029.1"/>
    </source>
</evidence>
<proteinExistence type="predicted"/>
<accession>A0A0L6VTJ5</accession>
<dbReference type="AlphaFoldDB" id="A0A0L6VTJ5"/>
<reference evidence="2 3" key="1">
    <citation type="submission" date="2015-08" db="EMBL/GenBank/DDBJ databases">
        <title>Next Generation Sequencing and Analysis of the Genome of Puccinia sorghi L Schw, the Causal Agent of Maize Common Rust.</title>
        <authorList>
            <person name="Rochi L."/>
            <person name="Burguener G."/>
            <person name="Darino M."/>
            <person name="Turjanski A."/>
            <person name="Kreff E."/>
            <person name="Dieguez M.J."/>
            <person name="Sacco F."/>
        </authorList>
    </citation>
    <scope>NUCLEOTIDE SEQUENCE [LARGE SCALE GENOMIC DNA]</scope>
    <source>
        <strain evidence="2 3">RO10H11247</strain>
    </source>
</reference>
<comment type="caution">
    <text evidence="2">The sequence shown here is derived from an EMBL/GenBank/DDBJ whole genome shotgun (WGS) entry which is preliminary data.</text>
</comment>
<dbReference type="EMBL" id="LAVV01000832">
    <property type="protein sequence ID" value="KNZ64029.1"/>
    <property type="molecule type" value="Genomic_DNA"/>
</dbReference>
<protein>
    <submittedName>
        <fullName evidence="2">Uncharacterized protein</fullName>
    </submittedName>
</protein>
<dbReference type="Proteomes" id="UP000037035">
    <property type="component" value="Unassembled WGS sequence"/>
</dbReference>
<feature type="region of interest" description="Disordered" evidence="1">
    <location>
        <begin position="1"/>
        <end position="21"/>
    </location>
</feature>
<organism evidence="2 3">
    <name type="scientific">Puccinia sorghi</name>
    <dbReference type="NCBI Taxonomy" id="27349"/>
    <lineage>
        <taxon>Eukaryota</taxon>
        <taxon>Fungi</taxon>
        <taxon>Dikarya</taxon>
        <taxon>Basidiomycota</taxon>
        <taxon>Pucciniomycotina</taxon>
        <taxon>Pucciniomycetes</taxon>
        <taxon>Pucciniales</taxon>
        <taxon>Pucciniaceae</taxon>
        <taxon>Puccinia</taxon>
    </lineage>
</organism>
<evidence type="ECO:0000313" key="3">
    <source>
        <dbReference type="Proteomes" id="UP000037035"/>
    </source>
</evidence>
<dbReference type="VEuPathDB" id="FungiDB:VP01_1074g3"/>
<evidence type="ECO:0000256" key="1">
    <source>
        <dbReference type="SAM" id="MobiDB-lite"/>
    </source>
</evidence>
<keyword evidence="3" id="KW-1185">Reference proteome</keyword>